<organism evidence="1 2">
    <name type="scientific">Coleophoma cylindrospora</name>
    <dbReference type="NCBI Taxonomy" id="1849047"/>
    <lineage>
        <taxon>Eukaryota</taxon>
        <taxon>Fungi</taxon>
        <taxon>Dikarya</taxon>
        <taxon>Ascomycota</taxon>
        <taxon>Pezizomycotina</taxon>
        <taxon>Leotiomycetes</taxon>
        <taxon>Helotiales</taxon>
        <taxon>Dermateaceae</taxon>
        <taxon>Coleophoma</taxon>
    </lineage>
</organism>
<keyword evidence="2" id="KW-1185">Reference proteome</keyword>
<protein>
    <submittedName>
        <fullName evidence="1">Uncharacterized protein</fullName>
    </submittedName>
</protein>
<reference evidence="1 2" key="1">
    <citation type="journal article" date="2018" name="IMA Fungus">
        <title>IMA Genome-F 9: Draft genome sequence of Annulohypoxylon stygium, Aspergillus mulundensis, Berkeleyomyces basicola (syn. Thielaviopsis basicola), Ceratocystis smalleyi, two Cercospora beticola strains, Coleophoma cylindrospora, Fusarium fracticaudum, Phialophora cf. hyalina, and Morchella septimelata.</title>
        <authorList>
            <person name="Wingfield B.D."/>
            <person name="Bills G.F."/>
            <person name="Dong Y."/>
            <person name="Huang W."/>
            <person name="Nel W.J."/>
            <person name="Swalarsk-Parry B.S."/>
            <person name="Vaghefi N."/>
            <person name="Wilken P.M."/>
            <person name="An Z."/>
            <person name="de Beer Z.W."/>
            <person name="De Vos L."/>
            <person name="Chen L."/>
            <person name="Duong T.A."/>
            <person name="Gao Y."/>
            <person name="Hammerbacher A."/>
            <person name="Kikkert J.R."/>
            <person name="Li Y."/>
            <person name="Li H."/>
            <person name="Li K."/>
            <person name="Li Q."/>
            <person name="Liu X."/>
            <person name="Ma X."/>
            <person name="Naidoo K."/>
            <person name="Pethybridge S.J."/>
            <person name="Sun J."/>
            <person name="Steenkamp E.T."/>
            <person name="van der Nest M.A."/>
            <person name="van Wyk S."/>
            <person name="Wingfield M.J."/>
            <person name="Xiong C."/>
            <person name="Yue Q."/>
            <person name="Zhang X."/>
        </authorList>
    </citation>
    <scope>NUCLEOTIDE SEQUENCE [LARGE SCALE GENOMIC DNA]</scope>
    <source>
        <strain evidence="1 2">BP6252</strain>
    </source>
</reference>
<evidence type="ECO:0000313" key="2">
    <source>
        <dbReference type="Proteomes" id="UP000256645"/>
    </source>
</evidence>
<accession>A0A3D8QHD9</accession>
<proteinExistence type="predicted"/>
<gene>
    <name evidence="1" type="ORF">BP6252_12217</name>
</gene>
<dbReference type="AlphaFoldDB" id="A0A3D8QHD9"/>
<dbReference type="OrthoDB" id="5302289at2759"/>
<sequence>MPYIQDSDLPLLFTLKPGSALLHANPYLSSVPSMGGNYGRRAGRAFSSNTVAQALEEARETEEGARDPRVQEILEHALSEVWSKVQAEPNLYVMTRDEFAIFNYFQHRFEGNQIAVAARRRYWDSRQPTNGHR</sequence>
<comment type="caution">
    <text evidence="1">The sequence shown here is derived from an EMBL/GenBank/DDBJ whole genome shotgun (WGS) entry which is preliminary data.</text>
</comment>
<evidence type="ECO:0000313" key="1">
    <source>
        <dbReference type="EMBL" id="RDW60834.1"/>
    </source>
</evidence>
<name>A0A3D8QHD9_9HELO</name>
<dbReference type="Proteomes" id="UP000256645">
    <property type="component" value="Unassembled WGS sequence"/>
</dbReference>
<dbReference type="EMBL" id="PDLM01000015">
    <property type="protein sequence ID" value="RDW60834.1"/>
    <property type="molecule type" value="Genomic_DNA"/>
</dbReference>